<protein>
    <recommendedName>
        <fullName evidence="2">Rap1a immunity protein domain-containing protein</fullName>
    </recommendedName>
</protein>
<feature type="signal peptide" evidence="1">
    <location>
        <begin position="1"/>
        <end position="23"/>
    </location>
</feature>
<evidence type="ECO:0000313" key="4">
    <source>
        <dbReference type="Proteomes" id="UP000589085"/>
    </source>
</evidence>
<accession>A0A7W4IA87</accession>
<keyword evidence="1" id="KW-0732">Signal</keyword>
<comment type="caution">
    <text evidence="3">The sequence shown here is derived from an EMBL/GenBank/DDBJ whole genome shotgun (WGS) entry which is preliminary data.</text>
</comment>
<evidence type="ECO:0000313" key="3">
    <source>
        <dbReference type="EMBL" id="MBB2159145.1"/>
    </source>
</evidence>
<reference evidence="3 4" key="1">
    <citation type="submission" date="2020-04" db="EMBL/GenBank/DDBJ databases">
        <title>Description of novel Gluconacetobacter.</title>
        <authorList>
            <person name="Sombolestani A."/>
        </authorList>
    </citation>
    <scope>NUCLEOTIDE SEQUENCE [LARGE SCALE GENOMIC DNA]</scope>
    <source>
        <strain evidence="3 4">LMG 19747</strain>
    </source>
</reference>
<dbReference type="Gene3D" id="1.10.890.40">
    <property type="match status" value="1"/>
</dbReference>
<proteinExistence type="predicted"/>
<dbReference type="AlphaFoldDB" id="A0A7W4IA87"/>
<dbReference type="Pfam" id="PF18602">
    <property type="entry name" value="Rap1a"/>
    <property type="match status" value="1"/>
</dbReference>
<dbReference type="RefSeq" id="WP_182996001.1">
    <property type="nucleotide sequence ID" value="NZ_JABEQJ010000002.1"/>
</dbReference>
<dbReference type="InterPro" id="IPR041238">
    <property type="entry name" value="Rap1a"/>
</dbReference>
<organism evidence="3 4">
    <name type="scientific">Gluconacetobacter sacchari</name>
    <dbReference type="NCBI Taxonomy" id="92759"/>
    <lineage>
        <taxon>Bacteria</taxon>
        <taxon>Pseudomonadati</taxon>
        <taxon>Pseudomonadota</taxon>
        <taxon>Alphaproteobacteria</taxon>
        <taxon>Acetobacterales</taxon>
        <taxon>Acetobacteraceae</taxon>
        <taxon>Gluconacetobacter</taxon>
    </lineage>
</organism>
<evidence type="ECO:0000256" key="1">
    <source>
        <dbReference type="SAM" id="SignalP"/>
    </source>
</evidence>
<feature type="domain" description="Rap1a immunity protein" evidence="2">
    <location>
        <begin position="31"/>
        <end position="121"/>
    </location>
</feature>
<evidence type="ECO:0000259" key="2">
    <source>
        <dbReference type="Pfam" id="PF18602"/>
    </source>
</evidence>
<name>A0A7W4IA87_9PROT</name>
<feature type="chain" id="PRO_5031385189" description="Rap1a immunity protein domain-containing protein" evidence="1">
    <location>
        <begin position="24"/>
        <end position="125"/>
    </location>
</feature>
<sequence>MSARRFLLLGAVLATALPASAMAQRVSTLQGGRFLELCSRAPSVAICDAYLSGLADSVALTHVYDRNEGDKAAPTGFCIKSGVTSAEMRSHVVSWLHAHTDQLSRPVGELAFTALHESYPCGGGK</sequence>
<dbReference type="Proteomes" id="UP000589085">
    <property type="component" value="Unassembled WGS sequence"/>
</dbReference>
<gene>
    <name evidence="3" type="ORF">HLH48_02965</name>
</gene>
<dbReference type="EMBL" id="JABEQJ010000002">
    <property type="protein sequence ID" value="MBB2159145.1"/>
    <property type="molecule type" value="Genomic_DNA"/>
</dbReference>